<sequence length="850" mass="95356">MTTLHSARKSAASHNDTTNDDANKALRVYDDNGYLPIHRAAFHGHEATIKNILDDAQQRNELVEQLEAKTERTEFTPLLLAVAVGRLEIIASLLKYPVNFNAVDANGNGMAAIAALSQNERTLRYIIDLPFPNNSYNVWKPLFKLFISLNDDESIVCGRALELLTRREPNSHRNCPYWPAMVDNGLIPTLIHIFTESKNDDVLISACLLLLNSAIEYPRIKTELITIKNAFSPMLKHTRSTNDQIVTLLGRVLACLSENKSLIEPMVDQGLIESLMILIDKQRTPHIIASYFECLANIVSYSSEYQLKLANSQEFLSLLINHYLEEFDLRLSLSVMRFIRQLAFKNEQIQNLLAKNGACEHILGALSASSKDLQQVAIEAIQAVSDKNILVQRIMLRENALEQLLSLLDKTNLSSLQIAIVCTLWTLCGNSSSCKREVATRIGVKKLISFYSIKSEEHLLAITDALGELAKRTASVKMNIQEEINRAQGIQYLIRLLKSDNEMLVLSVLRTLQLLACAPGFVSNRRNQETIVKNDGVTIMVALMLHAKSELIQVEAAQALACIALVNIQCSTIIEGTLDFSYEHLFKLMQSTNPIVQLKATNALATFIYNNPRVQLSLAKEHQLSFDYFQTFLQNNNDQIRCAAAFQLVVLAGLIRERTQSVNTAIGCGILVDILRKSLTEEAKSEAAECIARLAHMKSVSEVLKHTGVPQALISVNAIDYLCDLFSSSHDTTIGIASVALGYLSYVPEGQRKLLHRCRGEPDIMAFLKVYNCLPDMQPRISKHLLEDWDRYNTLKLPKLRSRGSNIRYFKVLSNNIERLRAAPQSTTEKEPTTSTVIKFYLPPIRQKAH</sequence>
<proteinExistence type="predicted"/>
<organism evidence="3 4">
    <name type="scientific">Rotaria sordida</name>
    <dbReference type="NCBI Taxonomy" id="392033"/>
    <lineage>
        <taxon>Eukaryota</taxon>
        <taxon>Metazoa</taxon>
        <taxon>Spiralia</taxon>
        <taxon>Gnathifera</taxon>
        <taxon>Rotifera</taxon>
        <taxon>Eurotatoria</taxon>
        <taxon>Bdelloidea</taxon>
        <taxon>Philodinida</taxon>
        <taxon>Philodinidae</taxon>
        <taxon>Rotaria</taxon>
    </lineage>
</organism>
<accession>A0A814YV07</accession>
<dbReference type="InterPro" id="IPR043379">
    <property type="entry name" value="ANKAR"/>
</dbReference>
<dbReference type="EMBL" id="CAJNOO010002079">
    <property type="protein sequence ID" value="CAF1234033.1"/>
    <property type="molecule type" value="Genomic_DNA"/>
</dbReference>
<dbReference type="OrthoDB" id="1683831at2759"/>
<dbReference type="InterPro" id="IPR002110">
    <property type="entry name" value="Ankyrin_rpt"/>
</dbReference>
<dbReference type="PROSITE" id="PS50088">
    <property type="entry name" value="ANK_REPEAT"/>
    <property type="match status" value="1"/>
</dbReference>
<dbReference type="SUPFAM" id="SSF48371">
    <property type="entry name" value="ARM repeat"/>
    <property type="match status" value="2"/>
</dbReference>
<dbReference type="InterPro" id="IPR000225">
    <property type="entry name" value="Armadillo"/>
</dbReference>
<evidence type="ECO:0008006" key="5">
    <source>
        <dbReference type="Google" id="ProtNLM"/>
    </source>
</evidence>
<protein>
    <recommendedName>
        <fullName evidence="5">Ankyrin and armadillo repeat-containing protein</fullName>
    </recommendedName>
</protein>
<dbReference type="PANTHER" id="PTHR46464:SF2">
    <property type="entry name" value="ANKYRIN AND ARMADILLO REPEAT-CONTAINING PROTEIN"/>
    <property type="match status" value="1"/>
</dbReference>
<dbReference type="PANTHER" id="PTHR46464">
    <property type="entry name" value="ANK_REP_REGION DOMAIN-CONTAINING PROTEIN"/>
    <property type="match status" value="1"/>
</dbReference>
<dbReference type="SMART" id="SM00185">
    <property type="entry name" value="ARM"/>
    <property type="match status" value="8"/>
</dbReference>
<feature type="repeat" description="ANK" evidence="1">
    <location>
        <begin position="73"/>
        <end position="105"/>
    </location>
</feature>
<dbReference type="InterPro" id="IPR036770">
    <property type="entry name" value="Ankyrin_rpt-contain_sf"/>
</dbReference>
<evidence type="ECO:0000313" key="3">
    <source>
        <dbReference type="EMBL" id="CAF1234033.1"/>
    </source>
</evidence>
<dbReference type="SUPFAM" id="SSF48403">
    <property type="entry name" value="Ankyrin repeat"/>
    <property type="match status" value="1"/>
</dbReference>
<evidence type="ECO:0000256" key="1">
    <source>
        <dbReference type="PROSITE-ProRule" id="PRU00023"/>
    </source>
</evidence>
<comment type="caution">
    <text evidence="3">The sequence shown here is derived from an EMBL/GenBank/DDBJ whole genome shotgun (WGS) entry which is preliminary data.</text>
</comment>
<reference evidence="3" key="1">
    <citation type="submission" date="2021-02" db="EMBL/GenBank/DDBJ databases">
        <authorList>
            <person name="Nowell W R."/>
        </authorList>
    </citation>
    <scope>NUCLEOTIDE SEQUENCE</scope>
</reference>
<feature type="region of interest" description="Disordered" evidence="2">
    <location>
        <begin position="1"/>
        <end position="21"/>
    </location>
</feature>
<dbReference type="AlphaFoldDB" id="A0A814YV07"/>
<gene>
    <name evidence="3" type="ORF">RFH988_LOCUS26321</name>
</gene>
<evidence type="ECO:0000256" key="2">
    <source>
        <dbReference type="SAM" id="MobiDB-lite"/>
    </source>
</evidence>
<dbReference type="SMART" id="SM00248">
    <property type="entry name" value="ANK"/>
    <property type="match status" value="2"/>
</dbReference>
<dbReference type="Gene3D" id="1.25.40.20">
    <property type="entry name" value="Ankyrin repeat-containing domain"/>
    <property type="match status" value="1"/>
</dbReference>
<name>A0A814YV07_9BILA</name>
<dbReference type="InterPro" id="IPR016024">
    <property type="entry name" value="ARM-type_fold"/>
</dbReference>
<evidence type="ECO:0000313" key="4">
    <source>
        <dbReference type="Proteomes" id="UP000663882"/>
    </source>
</evidence>
<dbReference type="Proteomes" id="UP000663882">
    <property type="component" value="Unassembled WGS sequence"/>
</dbReference>
<keyword evidence="1" id="KW-0040">ANK repeat</keyword>
<dbReference type="Gene3D" id="1.25.10.10">
    <property type="entry name" value="Leucine-rich Repeat Variant"/>
    <property type="match status" value="3"/>
</dbReference>
<dbReference type="InterPro" id="IPR011989">
    <property type="entry name" value="ARM-like"/>
</dbReference>